<name>A0A4S2MUE4_9PEZI</name>
<proteinExistence type="predicted"/>
<evidence type="ECO:0000313" key="3">
    <source>
        <dbReference type="Proteomes" id="UP000298138"/>
    </source>
</evidence>
<keyword evidence="1" id="KW-0812">Transmembrane</keyword>
<reference evidence="2 3" key="1">
    <citation type="submission" date="2019-04" db="EMBL/GenBank/DDBJ databases">
        <title>Comparative genomics and transcriptomics to analyze fruiting body development in filamentous ascomycetes.</title>
        <authorList>
            <consortium name="DOE Joint Genome Institute"/>
            <person name="Lutkenhaus R."/>
            <person name="Traeger S."/>
            <person name="Breuer J."/>
            <person name="Kuo A."/>
            <person name="Lipzen A."/>
            <person name="Pangilinan J."/>
            <person name="Dilworth D."/>
            <person name="Sandor L."/>
            <person name="Poggeler S."/>
            <person name="Barry K."/>
            <person name="Grigoriev I.V."/>
            <person name="Nowrousian M."/>
        </authorList>
    </citation>
    <scope>NUCLEOTIDE SEQUENCE [LARGE SCALE GENOMIC DNA]</scope>
    <source>
        <strain evidence="2 3">CBS 389.68</strain>
    </source>
</reference>
<dbReference type="Proteomes" id="UP000298138">
    <property type="component" value="Unassembled WGS sequence"/>
</dbReference>
<dbReference type="InParanoid" id="A0A4S2MUE4"/>
<organism evidence="2 3">
    <name type="scientific">Ascodesmis nigricans</name>
    <dbReference type="NCBI Taxonomy" id="341454"/>
    <lineage>
        <taxon>Eukaryota</taxon>
        <taxon>Fungi</taxon>
        <taxon>Dikarya</taxon>
        <taxon>Ascomycota</taxon>
        <taxon>Pezizomycotina</taxon>
        <taxon>Pezizomycetes</taxon>
        <taxon>Pezizales</taxon>
        <taxon>Ascodesmidaceae</taxon>
        <taxon>Ascodesmis</taxon>
    </lineage>
</organism>
<gene>
    <name evidence="2" type="ORF">EX30DRAFT_341764</name>
</gene>
<accession>A0A4S2MUE4</accession>
<keyword evidence="3" id="KW-1185">Reference proteome</keyword>
<keyword evidence="1" id="KW-1133">Transmembrane helix</keyword>
<evidence type="ECO:0000256" key="1">
    <source>
        <dbReference type="SAM" id="Phobius"/>
    </source>
</evidence>
<dbReference type="EMBL" id="ML220126">
    <property type="protein sequence ID" value="TGZ80199.1"/>
    <property type="molecule type" value="Genomic_DNA"/>
</dbReference>
<sequence length="59" mass="6612">MGHLSLSSSLNQSLSLSVYGIFRRVAFDVTDIASALIFYCILHSTCMYVHQMTMHLCVV</sequence>
<dbReference type="AlphaFoldDB" id="A0A4S2MUE4"/>
<evidence type="ECO:0000313" key="2">
    <source>
        <dbReference type="EMBL" id="TGZ80199.1"/>
    </source>
</evidence>
<protein>
    <submittedName>
        <fullName evidence="2">Uncharacterized protein</fullName>
    </submittedName>
</protein>
<feature type="transmembrane region" description="Helical" evidence="1">
    <location>
        <begin position="20"/>
        <end position="42"/>
    </location>
</feature>
<keyword evidence="1" id="KW-0472">Membrane</keyword>